<proteinExistence type="predicted"/>
<name>A0A0C4DLS2_MAGP6</name>
<protein>
    <submittedName>
        <fullName evidence="1 2">Uncharacterized protein</fullName>
    </submittedName>
</protein>
<dbReference type="EnsemblFungi" id="MAPG_00717T0">
    <property type="protein sequence ID" value="MAPG_00717T0"/>
    <property type="gene ID" value="MAPG_00717"/>
</dbReference>
<evidence type="ECO:0000313" key="2">
    <source>
        <dbReference type="EnsemblFungi" id="MAPG_00717T0"/>
    </source>
</evidence>
<reference evidence="1" key="3">
    <citation type="submission" date="2011-03" db="EMBL/GenBank/DDBJ databases">
        <title>Annotation of Magnaporthe poae ATCC 64411.</title>
        <authorList>
            <person name="Ma L.-J."/>
            <person name="Dead R."/>
            <person name="Young S.K."/>
            <person name="Zeng Q."/>
            <person name="Gargeya S."/>
            <person name="Fitzgerald M."/>
            <person name="Haas B."/>
            <person name="Abouelleil A."/>
            <person name="Alvarado L."/>
            <person name="Arachchi H.M."/>
            <person name="Berlin A."/>
            <person name="Brown A."/>
            <person name="Chapman S.B."/>
            <person name="Chen Z."/>
            <person name="Dunbar C."/>
            <person name="Freedman E."/>
            <person name="Gearin G."/>
            <person name="Gellesch M."/>
            <person name="Goldberg J."/>
            <person name="Griggs A."/>
            <person name="Gujja S."/>
            <person name="Heiman D."/>
            <person name="Howarth C."/>
            <person name="Larson L."/>
            <person name="Lui A."/>
            <person name="MacDonald P.J.P."/>
            <person name="Mehta T."/>
            <person name="Montmayeur A."/>
            <person name="Murphy C."/>
            <person name="Neiman D."/>
            <person name="Pearson M."/>
            <person name="Priest M."/>
            <person name="Roberts A."/>
            <person name="Saif S."/>
            <person name="Shea T."/>
            <person name="Shenoy N."/>
            <person name="Sisk P."/>
            <person name="Stolte C."/>
            <person name="Sykes S."/>
            <person name="Yandava C."/>
            <person name="Wortman J."/>
            <person name="Nusbaum C."/>
            <person name="Birren B."/>
        </authorList>
    </citation>
    <scope>NUCLEOTIDE SEQUENCE</scope>
    <source>
        <strain evidence="1">ATCC 64411</strain>
    </source>
</reference>
<sequence length="72" mass="7642">MSAHASIKGCPLRCAAAHFRGGVLTLTGIAENNWSWSDPLTGGAEAGAWVHVQKCVGERALCQPLVPDQRQD</sequence>
<reference evidence="2" key="4">
    <citation type="journal article" date="2015" name="G3 (Bethesda)">
        <title>Genome sequences of three phytopathogenic species of the Magnaporthaceae family of fungi.</title>
        <authorList>
            <person name="Okagaki L.H."/>
            <person name="Nunes C.C."/>
            <person name="Sailsbery J."/>
            <person name="Clay B."/>
            <person name="Brown D."/>
            <person name="John T."/>
            <person name="Oh Y."/>
            <person name="Young N."/>
            <person name="Fitzgerald M."/>
            <person name="Haas B.J."/>
            <person name="Zeng Q."/>
            <person name="Young S."/>
            <person name="Adiconis X."/>
            <person name="Fan L."/>
            <person name="Levin J.Z."/>
            <person name="Mitchell T.K."/>
            <person name="Okubara P.A."/>
            <person name="Farman M.L."/>
            <person name="Kohn L.M."/>
            <person name="Birren B."/>
            <person name="Ma L.-J."/>
            <person name="Dean R.A."/>
        </authorList>
    </citation>
    <scope>NUCLEOTIDE SEQUENCE</scope>
    <source>
        <strain evidence="2">ATCC 64411 / 73-15</strain>
    </source>
</reference>
<dbReference type="VEuPathDB" id="FungiDB:MAPG_00717"/>
<reference evidence="3" key="1">
    <citation type="submission" date="2010-05" db="EMBL/GenBank/DDBJ databases">
        <title>The genome sequence of Magnaporthe poae strain ATCC 64411.</title>
        <authorList>
            <person name="Ma L.-J."/>
            <person name="Dead R."/>
            <person name="Young S."/>
            <person name="Zeng Q."/>
            <person name="Koehrsen M."/>
            <person name="Alvarado L."/>
            <person name="Berlin A."/>
            <person name="Chapman S.B."/>
            <person name="Chen Z."/>
            <person name="Freedman E."/>
            <person name="Gellesch M."/>
            <person name="Goldberg J."/>
            <person name="Griggs A."/>
            <person name="Gujja S."/>
            <person name="Heilman E.R."/>
            <person name="Heiman D."/>
            <person name="Hepburn T."/>
            <person name="Howarth C."/>
            <person name="Jen D."/>
            <person name="Larson L."/>
            <person name="Mehta T."/>
            <person name="Neiman D."/>
            <person name="Pearson M."/>
            <person name="Roberts A."/>
            <person name="Saif S."/>
            <person name="Shea T."/>
            <person name="Shenoy N."/>
            <person name="Sisk P."/>
            <person name="Stolte C."/>
            <person name="Sykes S."/>
            <person name="Walk T."/>
            <person name="White J."/>
            <person name="Yandava C."/>
            <person name="Haas B."/>
            <person name="Nusbaum C."/>
            <person name="Birren B."/>
        </authorList>
    </citation>
    <scope>NUCLEOTIDE SEQUENCE [LARGE SCALE GENOMIC DNA]</scope>
    <source>
        <strain evidence="3">ATCC 64411 / 73-15</strain>
    </source>
</reference>
<accession>A0A0C4DLS2</accession>
<keyword evidence="3" id="KW-1185">Reference proteome</keyword>
<dbReference type="EMBL" id="ADBL01000163">
    <property type="status" value="NOT_ANNOTATED_CDS"/>
    <property type="molecule type" value="Genomic_DNA"/>
</dbReference>
<dbReference type="EMBL" id="GL876966">
    <property type="protein sequence ID" value="KLU81632.1"/>
    <property type="molecule type" value="Genomic_DNA"/>
</dbReference>
<reference evidence="2" key="5">
    <citation type="submission" date="2015-06" db="UniProtKB">
        <authorList>
            <consortium name="EnsemblFungi"/>
        </authorList>
    </citation>
    <scope>IDENTIFICATION</scope>
    <source>
        <strain evidence="2">ATCC 64411</strain>
    </source>
</reference>
<dbReference type="AlphaFoldDB" id="A0A0C4DLS2"/>
<reference evidence="1" key="2">
    <citation type="submission" date="2010-05" db="EMBL/GenBank/DDBJ databases">
        <title>The Genome Sequence of Magnaporthe poae strain ATCC 64411.</title>
        <authorList>
            <consortium name="The Broad Institute Genome Sequencing Platform"/>
            <consortium name="Broad Institute Genome Sequencing Center for Infectious Disease"/>
            <person name="Ma L.-J."/>
            <person name="Dead R."/>
            <person name="Young S."/>
            <person name="Zeng Q."/>
            <person name="Koehrsen M."/>
            <person name="Alvarado L."/>
            <person name="Berlin A."/>
            <person name="Chapman S.B."/>
            <person name="Chen Z."/>
            <person name="Freedman E."/>
            <person name="Gellesch M."/>
            <person name="Goldberg J."/>
            <person name="Griggs A."/>
            <person name="Gujja S."/>
            <person name="Heilman E.R."/>
            <person name="Heiman D."/>
            <person name="Hepburn T."/>
            <person name="Howarth C."/>
            <person name="Jen D."/>
            <person name="Larson L."/>
            <person name="Mehta T."/>
            <person name="Neiman D."/>
            <person name="Pearson M."/>
            <person name="Roberts A."/>
            <person name="Saif S."/>
            <person name="Shea T."/>
            <person name="Shenoy N."/>
            <person name="Sisk P."/>
            <person name="Stolte C."/>
            <person name="Sykes S."/>
            <person name="Walk T."/>
            <person name="White J."/>
            <person name="Yandava C."/>
            <person name="Haas B."/>
            <person name="Nusbaum C."/>
            <person name="Birren B."/>
        </authorList>
    </citation>
    <scope>NUCLEOTIDE SEQUENCE</scope>
    <source>
        <strain evidence="1">ATCC 64411</strain>
    </source>
</reference>
<evidence type="ECO:0000313" key="1">
    <source>
        <dbReference type="EMBL" id="KLU81632.1"/>
    </source>
</evidence>
<organism evidence="2 3">
    <name type="scientific">Magnaporthiopsis poae (strain ATCC 64411 / 73-15)</name>
    <name type="common">Kentucky bluegrass fungus</name>
    <name type="synonym">Magnaporthe poae</name>
    <dbReference type="NCBI Taxonomy" id="644358"/>
    <lineage>
        <taxon>Eukaryota</taxon>
        <taxon>Fungi</taxon>
        <taxon>Dikarya</taxon>
        <taxon>Ascomycota</taxon>
        <taxon>Pezizomycotina</taxon>
        <taxon>Sordariomycetes</taxon>
        <taxon>Sordariomycetidae</taxon>
        <taxon>Magnaporthales</taxon>
        <taxon>Magnaporthaceae</taxon>
        <taxon>Magnaporthiopsis</taxon>
    </lineage>
</organism>
<gene>
    <name evidence="1" type="ORF">MAPG_00717</name>
</gene>
<evidence type="ECO:0000313" key="3">
    <source>
        <dbReference type="Proteomes" id="UP000011715"/>
    </source>
</evidence>
<dbReference type="Proteomes" id="UP000011715">
    <property type="component" value="Unassembled WGS sequence"/>
</dbReference>